<organism evidence="7 8">
    <name type="scientific">Anaerosolibacter carboniphilus</name>
    <dbReference type="NCBI Taxonomy" id="1417629"/>
    <lineage>
        <taxon>Bacteria</taxon>
        <taxon>Bacillati</taxon>
        <taxon>Bacillota</taxon>
        <taxon>Clostridia</taxon>
        <taxon>Peptostreptococcales</taxon>
        <taxon>Thermotaleaceae</taxon>
        <taxon>Anaerosolibacter</taxon>
    </lineage>
</organism>
<evidence type="ECO:0000259" key="6">
    <source>
        <dbReference type="PROSITE" id="PS50885"/>
    </source>
</evidence>
<evidence type="ECO:0000256" key="1">
    <source>
        <dbReference type="ARBA" id="ARBA00023224"/>
    </source>
</evidence>
<dbReference type="GO" id="GO:0016020">
    <property type="term" value="C:membrane"/>
    <property type="evidence" value="ECO:0007669"/>
    <property type="project" value="InterPro"/>
</dbReference>
<dbReference type="PRINTS" id="PR00260">
    <property type="entry name" value="CHEMTRNSDUCR"/>
</dbReference>
<dbReference type="SMART" id="SM00304">
    <property type="entry name" value="HAMP"/>
    <property type="match status" value="1"/>
</dbReference>
<comment type="similarity">
    <text evidence="2">Belongs to the methyl-accepting chemotaxis (MCP) protein family.</text>
</comment>
<dbReference type="AlphaFoldDB" id="A0A841KYP1"/>
<protein>
    <submittedName>
        <fullName evidence="7">Methyl-accepting chemotaxis protein</fullName>
    </submittedName>
</protein>
<keyword evidence="8" id="KW-1185">Reference proteome</keyword>
<dbReference type="InterPro" id="IPR024478">
    <property type="entry name" value="HlyB_4HB_MCP"/>
</dbReference>
<feature type="domain" description="Methyl-accepting transducer" evidence="5">
    <location>
        <begin position="276"/>
        <end position="534"/>
    </location>
</feature>
<keyword evidence="4" id="KW-0812">Transmembrane</keyword>
<comment type="caution">
    <text evidence="7">The sequence shown here is derived from an EMBL/GenBank/DDBJ whole genome shotgun (WGS) entry which is preliminary data.</text>
</comment>
<dbReference type="Proteomes" id="UP000579281">
    <property type="component" value="Unassembled WGS sequence"/>
</dbReference>
<dbReference type="GO" id="GO:0006935">
    <property type="term" value="P:chemotaxis"/>
    <property type="evidence" value="ECO:0007669"/>
    <property type="project" value="InterPro"/>
</dbReference>
<dbReference type="InterPro" id="IPR004089">
    <property type="entry name" value="MCPsignal_dom"/>
</dbReference>
<dbReference type="RefSeq" id="WP_184313220.1">
    <property type="nucleotide sequence ID" value="NZ_JACHEN010000043.1"/>
</dbReference>
<dbReference type="Pfam" id="PF00015">
    <property type="entry name" value="MCPsignal"/>
    <property type="match status" value="1"/>
</dbReference>
<dbReference type="CDD" id="cd06225">
    <property type="entry name" value="HAMP"/>
    <property type="match status" value="1"/>
</dbReference>
<dbReference type="PROSITE" id="PS50885">
    <property type="entry name" value="HAMP"/>
    <property type="match status" value="1"/>
</dbReference>
<dbReference type="SMART" id="SM00283">
    <property type="entry name" value="MA"/>
    <property type="match status" value="1"/>
</dbReference>
<dbReference type="InterPro" id="IPR047347">
    <property type="entry name" value="YvaQ-like_sensor"/>
</dbReference>
<dbReference type="Gene3D" id="1.10.287.950">
    <property type="entry name" value="Methyl-accepting chemotaxis protein"/>
    <property type="match status" value="1"/>
</dbReference>
<dbReference type="CDD" id="cd19411">
    <property type="entry name" value="MCP2201-like_sensor"/>
    <property type="match status" value="1"/>
</dbReference>
<dbReference type="SUPFAM" id="SSF58104">
    <property type="entry name" value="Methyl-accepting chemotaxis protein (MCP) signaling domain"/>
    <property type="match status" value="1"/>
</dbReference>
<dbReference type="InterPro" id="IPR004090">
    <property type="entry name" value="Chemotax_Me-accpt_rcpt"/>
</dbReference>
<feature type="transmembrane region" description="Helical" evidence="4">
    <location>
        <begin position="191"/>
        <end position="210"/>
    </location>
</feature>
<reference evidence="7 8" key="1">
    <citation type="submission" date="2020-08" db="EMBL/GenBank/DDBJ databases">
        <title>Genomic Encyclopedia of Type Strains, Phase IV (KMG-IV): sequencing the most valuable type-strain genomes for metagenomic binning, comparative biology and taxonomic classification.</title>
        <authorList>
            <person name="Goeker M."/>
        </authorList>
    </citation>
    <scope>NUCLEOTIDE SEQUENCE [LARGE SCALE GENOMIC DNA]</scope>
    <source>
        <strain evidence="7 8">DSM 103526</strain>
    </source>
</reference>
<dbReference type="Pfam" id="PF00672">
    <property type="entry name" value="HAMP"/>
    <property type="match status" value="1"/>
</dbReference>
<evidence type="ECO:0000259" key="5">
    <source>
        <dbReference type="PROSITE" id="PS50111"/>
    </source>
</evidence>
<keyword evidence="4" id="KW-0472">Membrane</keyword>
<dbReference type="EMBL" id="JACHEN010000043">
    <property type="protein sequence ID" value="MBB6218601.1"/>
    <property type="molecule type" value="Genomic_DNA"/>
</dbReference>
<dbReference type="InterPro" id="IPR003660">
    <property type="entry name" value="HAMP_dom"/>
</dbReference>
<dbReference type="GO" id="GO:0007165">
    <property type="term" value="P:signal transduction"/>
    <property type="evidence" value="ECO:0007669"/>
    <property type="project" value="UniProtKB-KW"/>
</dbReference>
<evidence type="ECO:0000256" key="4">
    <source>
        <dbReference type="SAM" id="Phobius"/>
    </source>
</evidence>
<feature type="transmembrane region" description="Helical" evidence="4">
    <location>
        <begin position="12"/>
        <end position="32"/>
    </location>
</feature>
<keyword evidence="1 3" id="KW-0807">Transducer</keyword>
<accession>A0A841KYP1</accession>
<dbReference type="PANTHER" id="PTHR32089">
    <property type="entry name" value="METHYL-ACCEPTING CHEMOTAXIS PROTEIN MCPB"/>
    <property type="match status" value="1"/>
</dbReference>
<evidence type="ECO:0000313" key="8">
    <source>
        <dbReference type="Proteomes" id="UP000579281"/>
    </source>
</evidence>
<sequence>MQWYRNLKIGIKLITAFLVITFIIVLVGYIGISNMSKINDDNMRMYSNRLLPIQQIADVRKNVLEIRLSFSQLLMEGNNKSISEVMNTLNRAREENNTLIKAYVSMDLTDKEKDLLGIFQEDLSAYRLSQDRYLALMKENKTEEAFKEFQILNALGDKTQASLHNLIELNKEVASEISKESNARFKDATRAMAVLIGIATILAISLGILLTRMITSPLKKCVNLAETIARGDLTKQVDIRSKDELGVLAVSLNKAVVNTQDLIKDIAMNSADMSASSQELSATTEEVLAQMQNISISTQGIAQGMEDNSASLEEINASSQEVSTTSDKLVEKAMQGNTSVLEILSRAETMRQNAEQSKKDAVTLYQEKQNKIVQAIEAGKVVEEIETMADDIASISHQINLLALNAAIEAARAGESGRGFAVVAGEVRKLAEASSRTVTDIQNITKQVYSAFDNLSINAREILQFIDEKVYKDYEALVSTGIQYKNDAEYIGNLTDNFKDSAKNIANVIEQVGIAIESVSATSEETTASVHVITDNTSQVADAIEEVSKVAQSQAELAEKLNAMIQKFVI</sequence>
<feature type="domain" description="HAMP" evidence="6">
    <location>
        <begin position="212"/>
        <end position="264"/>
    </location>
</feature>
<name>A0A841KYP1_9FIRM</name>
<dbReference type="Pfam" id="PF12729">
    <property type="entry name" value="4HB_MCP_1"/>
    <property type="match status" value="1"/>
</dbReference>
<proteinExistence type="inferred from homology"/>
<dbReference type="PROSITE" id="PS50111">
    <property type="entry name" value="CHEMOTAXIS_TRANSDUC_2"/>
    <property type="match status" value="1"/>
</dbReference>
<evidence type="ECO:0000256" key="2">
    <source>
        <dbReference type="ARBA" id="ARBA00029447"/>
    </source>
</evidence>
<gene>
    <name evidence="7" type="ORF">HNQ80_004775</name>
</gene>
<evidence type="ECO:0000313" key="7">
    <source>
        <dbReference type="EMBL" id="MBB6218601.1"/>
    </source>
</evidence>
<dbReference type="GO" id="GO:0004888">
    <property type="term" value="F:transmembrane signaling receptor activity"/>
    <property type="evidence" value="ECO:0007669"/>
    <property type="project" value="InterPro"/>
</dbReference>
<dbReference type="PANTHER" id="PTHR32089:SF112">
    <property type="entry name" value="LYSOZYME-LIKE PROTEIN-RELATED"/>
    <property type="match status" value="1"/>
</dbReference>
<keyword evidence="4" id="KW-1133">Transmembrane helix</keyword>
<evidence type="ECO:0000256" key="3">
    <source>
        <dbReference type="PROSITE-ProRule" id="PRU00284"/>
    </source>
</evidence>